<reference evidence="5" key="1">
    <citation type="submission" date="2016-09" db="EMBL/GenBank/DDBJ databases">
        <authorList>
            <person name="Gulvik C.A."/>
        </authorList>
    </citation>
    <scope>NUCLEOTIDE SEQUENCE [LARGE SCALE GENOMIC DNA]</scope>
    <source>
        <strain evidence="5">DSM 23328</strain>
    </source>
</reference>
<proteinExistence type="predicted"/>
<dbReference type="Proteomes" id="UP000094068">
    <property type="component" value="Unassembled WGS sequence"/>
</dbReference>
<keyword evidence="2" id="KW-0472">Membrane</keyword>
<comment type="caution">
    <text evidence="4">The sequence shown here is derived from an EMBL/GenBank/DDBJ whole genome shotgun (WGS) entry which is preliminary data.</text>
</comment>
<feature type="transmembrane region" description="Helical" evidence="2">
    <location>
        <begin position="81"/>
        <end position="98"/>
    </location>
</feature>
<protein>
    <recommendedName>
        <fullName evidence="6">Gram-positive cocci surface proteins LPxTG domain-containing protein</fullName>
    </recommendedName>
</protein>
<organism evidence="4 5">
    <name type="scientific">Enterococcus ureasiticus</name>
    <dbReference type="NCBI Taxonomy" id="903984"/>
    <lineage>
        <taxon>Bacteria</taxon>
        <taxon>Bacillati</taxon>
        <taxon>Bacillota</taxon>
        <taxon>Bacilli</taxon>
        <taxon>Lactobacillales</taxon>
        <taxon>Enterococcaceae</taxon>
        <taxon>Enterococcus</taxon>
    </lineage>
</organism>
<feature type="region of interest" description="Disordered" evidence="1">
    <location>
        <begin position="38"/>
        <end position="62"/>
    </location>
</feature>
<keyword evidence="3" id="KW-0732">Signal</keyword>
<evidence type="ECO:0000256" key="2">
    <source>
        <dbReference type="SAM" id="Phobius"/>
    </source>
</evidence>
<evidence type="ECO:0000256" key="3">
    <source>
        <dbReference type="SAM" id="SignalP"/>
    </source>
</evidence>
<dbReference type="RefSeq" id="WP_069646445.1">
    <property type="nucleotide sequence ID" value="NZ_MIJZ01000013.1"/>
</dbReference>
<evidence type="ECO:0000313" key="5">
    <source>
        <dbReference type="Proteomes" id="UP000094068"/>
    </source>
</evidence>
<name>A0A1E5GGA9_9ENTE</name>
<feature type="chain" id="PRO_5039311673" description="Gram-positive cocci surface proteins LPxTG domain-containing protein" evidence="3">
    <location>
        <begin position="22"/>
        <end position="107"/>
    </location>
</feature>
<evidence type="ECO:0000256" key="1">
    <source>
        <dbReference type="SAM" id="MobiDB-lite"/>
    </source>
</evidence>
<sequence>MKQFSCHIITIILLASGISLFQDFTYAATDIEIHGQIGRNETIPQSPNKPETDSETKLAQPKQNHIELKKLPKAGSVIEKLTPIGLMLLFIYLLLYTWKAHRNKRAG</sequence>
<evidence type="ECO:0000313" key="4">
    <source>
        <dbReference type="EMBL" id="OEG11687.1"/>
    </source>
</evidence>
<keyword evidence="2" id="KW-0812">Transmembrane</keyword>
<dbReference type="AlphaFoldDB" id="A0A1E5GGA9"/>
<dbReference type="OrthoDB" id="2185868at2"/>
<feature type="signal peptide" evidence="3">
    <location>
        <begin position="1"/>
        <end position="21"/>
    </location>
</feature>
<keyword evidence="2" id="KW-1133">Transmembrane helix</keyword>
<keyword evidence="5" id="KW-1185">Reference proteome</keyword>
<accession>A0A1E5GGA9</accession>
<dbReference type="EMBL" id="MIJZ01000013">
    <property type="protein sequence ID" value="OEG11687.1"/>
    <property type="molecule type" value="Genomic_DNA"/>
</dbReference>
<evidence type="ECO:0008006" key="6">
    <source>
        <dbReference type="Google" id="ProtNLM"/>
    </source>
</evidence>
<dbReference type="STRING" id="903984.BCR21_10395"/>
<gene>
    <name evidence="4" type="ORF">BCR21_10395</name>
</gene>